<dbReference type="NCBIfam" id="TIGR00982">
    <property type="entry name" value="uS12_E_A"/>
    <property type="match status" value="1"/>
</dbReference>
<evidence type="ECO:0000313" key="9">
    <source>
        <dbReference type="Proteomes" id="UP000789941"/>
    </source>
</evidence>
<dbReference type="GO" id="GO:0015935">
    <property type="term" value="C:small ribosomal subunit"/>
    <property type="evidence" value="ECO:0007669"/>
    <property type="project" value="UniProtKB-UniRule"/>
</dbReference>
<dbReference type="PANTHER" id="PTHR11652">
    <property type="entry name" value="30S RIBOSOMAL PROTEIN S12 FAMILY MEMBER"/>
    <property type="match status" value="1"/>
</dbReference>
<evidence type="ECO:0000256" key="6">
    <source>
        <dbReference type="RuleBase" id="RU003622"/>
    </source>
</evidence>
<accession>A0A5E4LNV3</accession>
<keyword evidence="7" id="KW-0694">RNA-binding</keyword>
<evidence type="ECO:0000256" key="3">
    <source>
        <dbReference type="ARBA" id="ARBA00023274"/>
    </source>
</evidence>
<dbReference type="Pfam" id="PF00164">
    <property type="entry name" value="Ribosom_S12_S23"/>
    <property type="match status" value="1"/>
</dbReference>
<evidence type="ECO:0000256" key="4">
    <source>
        <dbReference type="ARBA" id="ARBA00035314"/>
    </source>
</evidence>
<organism evidence="8 9">
    <name type="scientific">Candidatus Bilamarchaeum dharawalense</name>
    <dbReference type="NCBI Taxonomy" id="2885759"/>
    <lineage>
        <taxon>Archaea</taxon>
        <taxon>Candidatus Micrarchaeota</taxon>
        <taxon>Candidatus Micrarchaeia</taxon>
        <taxon>Candidatus Anstonellales</taxon>
        <taxon>Candidatus Bilamarchaeaceae</taxon>
        <taxon>Candidatus Bilamarchaeum</taxon>
    </lineage>
</organism>
<evidence type="ECO:0000256" key="7">
    <source>
        <dbReference type="RuleBase" id="RU004490"/>
    </source>
</evidence>
<comment type="subunit">
    <text evidence="7">Part of the 30S ribosomal subunit.</text>
</comment>
<comment type="similarity">
    <text evidence="1 6">Belongs to the universal ribosomal protein uS12 family.</text>
</comment>
<dbReference type="FunFam" id="2.40.50.140:FF:000007">
    <property type="entry name" value="40S ribosomal protein S23"/>
    <property type="match status" value="1"/>
</dbReference>
<dbReference type="InterPro" id="IPR012340">
    <property type="entry name" value="NA-bd_OB-fold"/>
</dbReference>
<comment type="caution">
    <text evidence="8">The sequence shown here is derived from an EMBL/GenBank/DDBJ whole genome shotgun (WGS) entry which is preliminary data.</text>
</comment>
<evidence type="ECO:0000256" key="2">
    <source>
        <dbReference type="ARBA" id="ARBA00022980"/>
    </source>
</evidence>
<dbReference type="InterPro" id="IPR006032">
    <property type="entry name" value="Ribosomal_uS12"/>
</dbReference>
<dbReference type="Gene3D" id="2.40.50.140">
    <property type="entry name" value="Nucleic acid-binding proteins"/>
    <property type="match status" value="1"/>
</dbReference>
<proteinExistence type="inferred from homology"/>
<dbReference type="Proteomes" id="UP000789941">
    <property type="component" value="Unassembled WGS sequence"/>
</dbReference>
<evidence type="ECO:0000256" key="5">
    <source>
        <dbReference type="NCBIfam" id="TIGR00982"/>
    </source>
</evidence>
<keyword evidence="7" id="KW-0699">rRNA-binding</keyword>
<keyword evidence="3 6" id="KW-0687">Ribonucleoprotein</keyword>
<gene>
    <name evidence="8" type="ORF">LFW2832_00476</name>
</gene>
<evidence type="ECO:0000256" key="1">
    <source>
        <dbReference type="ARBA" id="ARBA00005657"/>
    </source>
</evidence>
<dbReference type="AlphaFoldDB" id="A0A5E4LNV3"/>
<dbReference type="GO" id="GO:0003735">
    <property type="term" value="F:structural constituent of ribosome"/>
    <property type="evidence" value="ECO:0007669"/>
    <property type="project" value="UniProtKB-UniRule"/>
</dbReference>
<dbReference type="EMBL" id="CABMJJ010000008">
    <property type="protein sequence ID" value="VVC03695.1"/>
    <property type="molecule type" value="Genomic_DNA"/>
</dbReference>
<comment type="function">
    <text evidence="7">With S4 and S5 plays an important role in translational accuracy. Located at the interface of the 30S and 50S subunits.</text>
</comment>
<dbReference type="NCBIfam" id="NF003254">
    <property type="entry name" value="PRK04211.1"/>
    <property type="match status" value="1"/>
</dbReference>
<dbReference type="GO" id="GO:0006412">
    <property type="term" value="P:translation"/>
    <property type="evidence" value="ECO:0007669"/>
    <property type="project" value="UniProtKB-UniRule"/>
</dbReference>
<name>A0A5E4LNV3_9ARCH</name>
<evidence type="ECO:0000313" key="8">
    <source>
        <dbReference type="EMBL" id="VVC03695.1"/>
    </source>
</evidence>
<sequence length="142" mass="16130">MSNGEFAGRNLQRKRKKHKWLSKRWKRRTLRLKEKFDPLEGAPQAKAIVLEKVVLEQKQPHSGLVKCVKCQLLKNGKVVTAHAVRDKAITFIDEHDEVLLAGLGGSQRGQMGSIPGVRYKVIAVNNIDLQMLRKGKKEKAKR</sequence>
<dbReference type="PIRSF" id="PIRSF002133">
    <property type="entry name" value="Ribosomal_S12/S23"/>
    <property type="match status" value="1"/>
</dbReference>
<dbReference type="SUPFAM" id="SSF50249">
    <property type="entry name" value="Nucleic acid-binding proteins"/>
    <property type="match status" value="1"/>
</dbReference>
<keyword evidence="2 6" id="KW-0689">Ribosomal protein</keyword>
<reference evidence="8 9" key="1">
    <citation type="submission" date="2019-08" db="EMBL/GenBank/DDBJ databases">
        <authorList>
            <person name="Vazquez-Campos X."/>
        </authorList>
    </citation>
    <scope>NUCLEOTIDE SEQUENCE [LARGE SCALE GENOMIC DNA]</scope>
    <source>
        <strain evidence="8">LFW-283_2</strain>
    </source>
</reference>
<protein>
    <recommendedName>
        <fullName evidence="4 5">30S ribosomal protein S12</fullName>
    </recommendedName>
</protein>
<dbReference type="GO" id="GO:0019843">
    <property type="term" value="F:rRNA binding"/>
    <property type="evidence" value="ECO:0007669"/>
    <property type="project" value="UniProtKB-KW"/>
</dbReference>
<dbReference type="InterPro" id="IPR005680">
    <property type="entry name" value="Ribosomal_uS12_euk/arc"/>
</dbReference>